<proteinExistence type="predicted"/>
<dbReference type="GO" id="GO:0071944">
    <property type="term" value="C:cell periphery"/>
    <property type="evidence" value="ECO:0007669"/>
    <property type="project" value="TreeGrafter"/>
</dbReference>
<sequence>MALSRFFAVLIMLLLSLLVIAAAGDGGYGYGPKPKVDKPYSEGKEKLLPTIMGIQGLVYCKSGPKLIPLEGAVARITCLAVDENGYEKAPFSIMSEASDKKGYFFATWSPSDELEDNWKLAECKAFLEDSPLETCKVPTDVNEGISGAPLASYRLLNHNNMNLYSVGPFFYTSQPGPNSNGY</sequence>
<organism evidence="3 4">
    <name type="scientific">Liquidambar formosana</name>
    <name type="common">Formosan gum</name>
    <dbReference type="NCBI Taxonomy" id="63359"/>
    <lineage>
        <taxon>Eukaryota</taxon>
        <taxon>Viridiplantae</taxon>
        <taxon>Streptophyta</taxon>
        <taxon>Embryophyta</taxon>
        <taxon>Tracheophyta</taxon>
        <taxon>Spermatophyta</taxon>
        <taxon>Magnoliopsida</taxon>
        <taxon>eudicotyledons</taxon>
        <taxon>Gunneridae</taxon>
        <taxon>Pentapetalae</taxon>
        <taxon>Saxifragales</taxon>
        <taxon>Altingiaceae</taxon>
        <taxon>Liquidambar</taxon>
    </lineage>
</organism>
<dbReference type="EMBL" id="JBBPBK010000007">
    <property type="protein sequence ID" value="KAK9282569.1"/>
    <property type="molecule type" value="Genomic_DNA"/>
</dbReference>
<protein>
    <recommendedName>
        <fullName evidence="5">Proline-rich protein 3-like</fullName>
    </recommendedName>
</protein>
<gene>
    <name evidence="3" type="ORF">L1049_005490</name>
</gene>
<keyword evidence="4" id="KW-1185">Reference proteome</keyword>
<feature type="signal peptide" evidence="2">
    <location>
        <begin position="1"/>
        <end position="23"/>
    </location>
</feature>
<evidence type="ECO:0000256" key="1">
    <source>
        <dbReference type="ARBA" id="ARBA00022729"/>
    </source>
</evidence>
<keyword evidence="1 2" id="KW-0732">Signal</keyword>
<evidence type="ECO:0000313" key="3">
    <source>
        <dbReference type="EMBL" id="KAK9282569.1"/>
    </source>
</evidence>
<dbReference type="PANTHER" id="PTHR33470:SF40">
    <property type="entry name" value="PROTEIN SEED AND ROOT HAIR PROTECTIVE PROTEIN"/>
    <property type="match status" value="1"/>
</dbReference>
<accession>A0AAP0RQ24</accession>
<evidence type="ECO:0000256" key="2">
    <source>
        <dbReference type="SAM" id="SignalP"/>
    </source>
</evidence>
<evidence type="ECO:0008006" key="5">
    <source>
        <dbReference type="Google" id="ProtNLM"/>
    </source>
</evidence>
<evidence type="ECO:0000313" key="4">
    <source>
        <dbReference type="Proteomes" id="UP001415857"/>
    </source>
</evidence>
<feature type="chain" id="PRO_5042844245" description="Proline-rich protein 3-like" evidence="2">
    <location>
        <begin position="24"/>
        <end position="182"/>
    </location>
</feature>
<comment type="caution">
    <text evidence="3">The sequence shown here is derived from an EMBL/GenBank/DDBJ whole genome shotgun (WGS) entry which is preliminary data.</text>
</comment>
<dbReference type="Proteomes" id="UP001415857">
    <property type="component" value="Unassembled WGS sequence"/>
</dbReference>
<dbReference type="Pfam" id="PF01190">
    <property type="entry name" value="Pollen_Ole_e_1"/>
    <property type="match status" value="1"/>
</dbReference>
<reference evidence="3 4" key="1">
    <citation type="journal article" date="2024" name="Plant J.">
        <title>Genome sequences and population genomics reveal climatic adaptation and genomic divergence between two closely related sweetgum species.</title>
        <authorList>
            <person name="Xu W.Q."/>
            <person name="Ren C.Q."/>
            <person name="Zhang X.Y."/>
            <person name="Comes H.P."/>
            <person name="Liu X.H."/>
            <person name="Li Y.G."/>
            <person name="Kettle C.J."/>
            <person name="Jalonen R."/>
            <person name="Gaisberger H."/>
            <person name="Ma Y.Z."/>
            <person name="Qiu Y.X."/>
        </authorList>
    </citation>
    <scope>NUCLEOTIDE SEQUENCE [LARGE SCALE GENOMIC DNA]</scope>
    <source>
        <strain evidence="3">Hangzhou</strain>
    </source>
</reference>
<dbReference type="AlphaFoldDB" id="A0AAP0RQ24"/>
<name>A0AAP0RQ24_LIQFO</name>
<dbReference type="PANTHER" id="PTHR33470">
    <property type="entry name" value="OS01G0164075 PROTEIN"/>
    <property type="match status" value="1"/>
</dbReference>